<protein>
    <submittedName>
        <fullName evidence="1">Uncharacterized protein</fullName>
    </submittedName>
</protein>
<evidence type="ECO:0000313" key="1">
    <source>
        <dbReference type="EMBL" id="PSC06045.1"/>
    </source>
</evidence>
<reference evidence="2" key="1">
    <citation type="submission" date="2018-03" db="EMBL/GenBank/DDBJ databases">
        <authorList>
            <person name="Sun L."/>
            <person name="Liu H."/>
            <person name="Chen W."/>
            <person name="Huang K."/>
            <person name="Liu W."/>
            <person name="Gao X."/>
        </authorList>
    </citation>
    <scope>NUCLEOTIDE SEQUENCE [LARGE SCALE GENOMIC DNA]</scope>
    <source>
        <strain evidence="2">SH9</strain>
    </source>
</reference>
<dbReference type="Proteomes" id="UP000239772">
    <property type="component" value="Unassembled WGS sequence"/>
</dbReference>
<gene>
    <name evidence="1" type="ORF">SLNSH_04335</name>
</gene>
<name>A0A2T1HWR5_9HYPH</name>
<comment type="caution">
    <text evidence="1">The sequence shown here is derived from an EMBL/GenBank/DDBJ whole genome shotgun (WGS) entry which is preliminary data.</text>
</comment>
<dbReference type="EMBL" id="PVZS01000004">
    <property type="protein sequence ID" value="PSC06045.1"/>
    <property type="molecule type" value="Genomic_DNA"/>
</dbReference>
<organism evidence="1 2">
    <name type="scientific">Alsobacter soli</name>
    <dbReference type="NCBI Taxonomy" id="2109933"/>
    <lineage>
        <taxon>Bacteria</taxon>
        <taxon>Pseudomonadati</taxon>
        <taxon>Pseudomonadota</taxon>
        <taxon>Alphaproteobacteria</taxon>
        <taxon>Hyphomicrobiales</taxon>
        <taxon>Alsobacteraceae</taxon>
        <taxon>Alsobacter</taxon>
    </lineage>
</organism>
<sequence>MAKRQAQGMKCLPDLNATVELLKRMTVPSPTTGDTVTCQAGELAAVVYRSNDHIIATVSDMATGSPKAFLDLRLSRIGVDFRLTKGLTQGV</sequence>
<evidence type="ECO:0000313" key="2">
    <source>
        <dbReference type="Proteomes" id="UP000239772"/>
    </source>
</evidence>
<dbReference type="AlphaFoldDB" id="A0A2T1HWR5"/>
<accession>A0A2T1HWR5</accession>
<keyword evidence="2" id="KW-1185">Reference proteome</keyword>
<proteinExistence type="predicted"/>